<dbReference type="PANTHER" id="PTHR36091">
    <property type="entry name" value="ALTERED INHERITANCE OF MITOCHONDRIA PROTEIN 9, MITOCHONDRIAL"/>
    <property type="match status" value="1"/>
</dbReference>
<gene>
    <name evidence="1" type="ORF">H2204_013256</name>
</gene>
<dbReference type="InterPro" id="IPR051035">
    <property type="entry name" value="Mito_inheritance_9"/>
</dbReference>
<dbReference type="Proteomes" id="UP001172681">
    <property type="component" value="Unassembled WGS sequence"/>
</dbReference>
<organism evidence="1 2">
    <name type="scientific">Knufia peltigerae</name>
    <dbReference type="NCBI Taxonomy" id="1002370"/>
    <lineage>
        <taxon>Eukaryota</taxon>
        <taxon>Fungi</taxon>
        <taxon>Dikarya</taxon>
        <taxon>Ascomycota</taxon>
        <taxon>Pezizomycotina</taxon>
        <taxon>Eurotiomycetes</taxon>
        <taxon>Chaetothyriomycetidae</taxon>
        <taxon>Chaetothyriales</taxon>
        <taxon>Trichomeriaceae</taxon>
        <taxon>Knufia</taxon>
    </lineage>
</organism>
<name>A0AA38XRV9_9EURO</name>
<dbReference type="EMBL" id="JAPDRN010000148">
    <property type="protein sequence ID" value="KAJ9617964.1"/>
    <property type="molecule type" value="Genomic_DNA"/>
</dbReference>
<proteinExistence type="predicted"/>
<dbReference type="AlphaFoldDB" id="A0AA38XRV9"/>
<dbReference type="PANTHER" id="PTHR36091:SF2">
    <property type="entry name" value="AMINOGLYCOSIDE PHOSPHOTRANSFERASE DOMAIN-CONTAINING PROTEIN"/>
    <property type="match status" value="1"/>
</dbReference>
<reference evidence="1" key="1">
    <citation type="submission" date="2022-10" db="EMBL/GenBank/DDBJ databases">
        <title>Culturing micro-colonial fungi from biological soil crusts in the Mojave desert and describing Neophaeococcomyces mojavensis, and introducing the new genera and species Taxawa tesnikishii.</title>
        <authorList>
            <person name="Kurbessoian T."/>
            <person name="Stajich J.E."/>
        </authorList>
    </citation>
    <scope>NUCLEOTIDE SEQUENCE</scope>
    <source>
        <strain evidence="1">TK_35</strain>
    </source>
</reference>
<keyword evidence="2" id="KW-1185">Reference proteome</keyword>
<comment type="caution">
    <text evidence="1">The sequence shown here is derived from an EMBL/GenBank/DDBJ whole genome shotgun (WGS) entry which is preliminary data.</text>
</comment>
<evidence type="ECO:0000313" key="1">
    <source>
        <dbReference type="EMBL" id="KAJ9617964.1"/>
    </source>
</evidence>
<evidence type="ECO:0000313" key="2">
    <source>
        <dbReference type="Proteomes" id="UP001172681"/>
    </source>
</evidence>
<accession>A0AA38XRV9</accession>
<dbReference type="GO" id="GO:0005739">
    <property type="term" value="C:mitochondrion"/>
    <property type="evidence" value="ECO:0007669"/>
    <property type="project" value="TreeGrafter"/>
</dbReference>
<protein>
    <submittedName>
        <fullName evidence="1">Uncharacterized protein</fullName>
    </submittedName>
</protein>
<sequence>MALAKLRLASGTSRLHTTAGAVKRWLRRASTSPDATASQGGKVDAMFEYTSGRWIYNEPLRRRERDLKFDVGALRRAIASSDSCADVISLEKFAEGGFNRILQATCRNGRRALARLPLPVHGTEALHRCKRSRDDGIPTIESNTGPESVWVVFDSV</sequence>